<evidence type="ECO:0000256" key="4">
    <source>
        <dbReference type="ARBA" id="ARBA00023115"/>
    </source>
</evidence>
<feature type="modified residue" description="N6-(pyridoxal phosphate)lysine" evidence="11">
    <location>
        <position position="65"/>
    </location>
</feature>
<dbReference type="GO" id="GO:0005737">
    <property type="term" value="C:cytoplasm"/>
    <property type="evidence" value="ECO:0007669"/>
    <property type="project" value="TreeGrafter"/>
</dbReference>
<comment type="caution">
    <text evidence="13">The sequence shown here is derived from an EMBL/GenBank/DDBJ whole genome shotgun (WGS) entry which is preliminary data.</text>
</comment>
<accession>A0A814CJQ7</accession>
<dbReference type="Pfam" id="PF02784">
    <property type="entry name" value="Orn_Arg_deC_N"/>
    <property type="match status" value="1"/>
</dbReference>
<organism evidence="13 15">
    <name type="scientific">Didymodactylos carnosus</name>
    <dbReference type="NCBI Taxonomy" id="1234261"/>
    <lineage>
        <taxon>Eukaryota</taxon>
        <taxon>Metazoa</taxon>
        <taxon>Spiralia</taxon>
        <taxon>Gnathifera</taxon>
        <taxon>Rotifera</taxon>
        <taxon>Eurotatoria</taxon>
        <taxon>Bdelloidea</taxon>
        <taxon>Philodinida</taxon>
        <taxon>Philodinidae</taxon>
        <taxon>Didymodactylos</taxon>
    </lineage>
</organism>
<dbReference type="SUPFAM" id="SSF51419">
    <property type="entry name" value="PLP-binding barrel"/>
    <property type="match status" value="1"/>
</dbReference>
<name>A0A814CJQ7_9BILA</name>
<keyword evidence="5" id="KW-0456">Lyase</keyword>
<dbReference type="GO" id="GO:0004586">
    <property type="term" value="F:ornithine decarboxylase activity"/>
    <property type="evidence" value="ECO:0007669"/>
    <property type="project" value="UniProtKB-EC"/>
</dbReference>
<dbReference type="PANTHER" id="PTHR11482">
    <property type="entry name" value="ARGININE/DIAMINOPIMELATE/ORNITHINE DECARBOXYLASE"/>
    <property type="match status" value="1"/>
</dbReference>
<dbReference type="PRINTS" id="PR01182">
    <property type="entry name" value="ORNDCRBXLASE"/>
</dbReference>
<comment type="subunit">
    <text evidence="9">Homodimer. Only the dimer is catalytically active, as the active sites are constructed of residues from both monomers.</text>
</comment>
<comment type="catalytic activity">
    <reaction evidence="10">
        <text>L-ornithine + H(+) = putrescine + CO2</text>
        <dbReference type="Rhea" id="RHEA:22964"/>
        <dbReference type="ChEBI" id="CHEBI:15378"/>
        <dbReference type="ChEBI" id="CHEBI:16526"/>
        <dbReference type="ChEBI" id="CHEBI:46911"/>
        <dbReference type="ChEBI" id="CHEBI:326268"/>
        <dbReference type="EC" id="4.1.1.17"/>
    </reaction>
</comment>
<reference evidence="13" key="1">
    <citation type="submission" date="2021-02" db="EMBL/GenBank/DDBJ databases">
        <authorList>
            <person name="Nowell W R."/>
        </authorList>
    </citation>
    <scope>NUCLEOTIDE SEQUENCE</scope>
</reference>
<dbReference type="PROSITE" id="PS00878">
    <property type="entry name" value="ODR_DC_2_1"/>
    <property type="match status" value="1"/>
</dbReference>
<evidence type="ECO:0000256" key="11">
    <source>
        <dbReference type="PIRSR" id="PIRSR600183-50"/>
    </source>
</evidence>
<comment type="cofactor">
    <cofactor evidence="1 11">
        <name>pyridoxal 5'-phosphate</name>
        <dbReference type="ChEBI" id="CHEBI:597326"/>
    </cofactor>
</comment>
<dbReference type="InterPro" id="IPR029066">
    <property type="entry name" value="PLP-binding_barrel"/>
</dbReference>
<evidence type="ECO:0000256" key="3">
    <source>
        <dbReference type="ARBA" id="ARBA00022898"/>
    </source>
</evidence>
<comment type="function">
    <text evidence="8">Catalyzes the first and rate-limiting step of polyamine biosynthesis that converts ornithine into putrescine, which is the precursor for the polyamines, spermidine and spermine. Polyamines are essential for cell proliferation and are implicated in cellular processes, ranging from DNA replication to apoptosis.</text>
</comment>
<dbReference type="Proteomes" id="UP000681722">
    <property type="component" value="Unassembled WGS sequence"/>
</dbReference>
<evidence type="ECO:0000256" key="10">
    <source>
        <dbReference type="ARBA" id="ARBA00049127"/>
    </source>
</evidence>
<dbReference type="Proteomes" id="UP000663829">
    <property type="component" value="Unassembled WGS sequence"/>
</dbReference>
<evidence type="ECO:0000313" key="13">
    <source>
        <dbReference type="EMBL" id="CAF0941756.1"/>
    </source>
</evidence>
<evidence type="ECO:0000256" key="8">
    <source>
        <dbReference type="ARBA" id="ARBA00037173"/>
    </source>
</evidence>
<evidence type="ECO:0000259" key="12">
    <source>
        <dbReference type="Pfam" id="PF02784"/>
    </source>
</evidence>
<dbReference type="InterPro" id="IPR000183">
    <property type="entry name" value="Orn/DAP/Arg_de-COase"/>
</dbReference>
<keyword evidence="4" id="KW-0620">Polyamine biosynthesis</keyword>
<dbReference type="AlphaFoldDB" id="A0A814CJQ7"/>
<dbReference type="InterPro" id="IPR022653">
    <property type="entry name" value="De-COase2_pyr-phos_BS"/>
</dbReference>
<dbReference type="GO" id="GO:0033387">
    <property type="term" value="P:putrescine biosynthetic process from arginine, via ornithine"/>
    <property type="evidence" value="ECO:0007669"/>
    <property type="project" value="TreeGrafter"/>
</dbReference>
<comment type="pathway">
    <text evidence="6">Amine and polyamine biosynthesis; putrescine biosynthesis via L-ornithine pathway; putrescine from L-ornithine: step 1/1.</text>
</comment>
<dbReference type="OrthoDB" id="5034579at2759"/>
<dbReference type="Gene3D" id="2.40.37.10">
    <property type="entry name" value="Lyase, Ornithine Decarboxylase, Chain A, domain 1"/>
    <property type="match status" value="1"/>
</dbReference>
<dbReference type="InterPro" id="IPR002433">
    <property type="entry name" value="Orn_de-COase"/>
</dbReference>
<evidence type="ECO:0000313" key="14">
    <source>
        <dbReference type="EMBL" id="CAF3718216.1"/>
    </source>
</evidence>
<dbReference type="FunFam" id="3.20.20.10:FF:000005">
    <property type="entry name" value="Ornithine decarboxylase"/>
    <property type="match status" value="1"/>
</dbReference>
<dbReference type="EMBL" id="CAJOBC010002149">
    <property type="protein sequence ID" value="CAF3718216.1"/>
    <property type="molecule type" value="Genomic_DNA"/>
</dbReference>
<evidence type="ECO:0000256" key="1">
    <source>
        <dbReference type="ARBA" id="ARBA00001933"/>
    </source>
</evidence>
<feature type="active site" description="Proton donor" evidence="11">
    <location>
        <position position="347"/>
    </location>
</feature>
<evidence type="ECO:0000256" key="5">
    <source>
        <dbReference type="ARBA" id="ARBA00023239"/>
    </source>
</evidence>
<evidence type="ECO:0000313" key="15">
    <source>
        <dbReference type="Proteomes" id="UP000663829"/>
    </source>
</evidence>
<dbReference type="PRINTS" id="PR01179">
    <property type="entry name" value="ODADCRBXLASE"/>
</dbReference>
<dbReference type="PANTHER" id="PTHR11482:SF6">
    <property type="entry name" value="ORNITHINE DECARBOXYLASE 1-RELATED"/>
    <property type="match status" value="1"/>
</dbReference>
<dbReference type="SUPFAM" id="SSF50621">
    <property type="entry name" value="Alanine racemase C-terminal domain-like"/>
    <property type="match status" value="1"/>
</dbReference>
<protein>
    <recommendedName>
        <fullName evidence="7">ornithine decarboxylase</fullName>
        <ecNumber evidence="7">4.1.1.17</ecNumber>
    </recommendedName>
</protein>
<comment type="similarity">
    <text evidence="2">Belongs to the Orn/Lys/Arg decarboxylase class-II family.</text>
</comment>
<keyword evidence="15" id="KW-1185">Reference proteome</keyword>
<feature type="domain" description="Orn/DAP/Arg decarboxylase 2 N-terminal" evidence="12">
    <location>
        <begin position="42"/>
        <end position="277"/>
    </location>
</feature>
<dbReference type="Gene3D" id="3.20.20.10">
    <property type="entry name" value="Alanine racemase"/>
    <property type="match status" value="1"/>
</dbReference>
<evidence type="ECO:0000256" key="6">
    <source>
        <dbReference type="ARBA" id="ARBA00034115"/>
    </source>
</evidence>
<keyword evidence="3 11" id="KW-0663">Pyridoxal phosphate</keyword>
<dbReference type="InterPro" id="IPR022644">
    <property type="entry name" value="De-COase2_N"/>
</dbReference>
<proteinExistence type="inferred from homology"/>
<evidence type="ECO:0000256" key="7">
    <source>
        <dbReference type="ARBA" id="ARBA00034138"/>
    </source>
</evidence>
<dbReference type="InterPro" id="IPR009006">
    <property type="entry name" value="Ala_racemase/Decarboxylase_C"/>
</dbReference>
<dbReference type="CDD" id="cd00622">
    <property type="entry name" value="PLPDE_III_ODC"/>
    <property type="match status" value="1"/>
</dbReference>
<evidence type="ECO:0000256" key="9">
    <source>
        <dbReference type="ARBA" id="ARBA00046672"/>
    </source>
</evidence>
<dbReference type="EMBL" id="CAJNOQ010002149">
    <property type="protein sequence ID" value="CAF0941756.1"/>
    <property type="molecule type" value="Genomic_DNA"/>
</dbReference>
<gene>
    <name evidence="13" type="ORF">GPM918_LOCUS10749</name>
    <name evidence="14" type="ORF">SRO942_LOCUS10750</name>
</gene>
<sequence>MHLIKDCPIIITKAAFKAEEFIRKKIELFTKDCDPFYAVDLEDICNKHVRWLTAMPRVTPHYAVKCNDDILVLKLLGFLGAGFDCASKTEIKKIIDLGISSDRIIYANPCKQSSYVRYAKQVGVETMTFDNEQELMKIKENYSDAKVVLRIVTDDSSAVCQFSMKFGADLETARFLLEKAKEIELDVIGVSFHCGSGQMTSQAFVDAIKNARSIMSYGDKLGFDMKLLDIGGGFPGNTGTDEYFTEIAVAINRALDEHFPVQSGVRIIAEPGRYYVASAYTLATNIIATREMTDPATNEKKLMYYVNDGVYGSFNCVLYDHYIPEPTPLKKDISGKQYTCSIWGPTCDGLDCITSSTCLPKLTTDDWIIWKNMGAYTISGAVQFNGIPFGKPLYFMAKPFWDNVKQAFEQRPVQYTRALKYRMNSECGNEVEDEMLPWEDLEDSILPSILI</sequence>
<dbReference type="EC" id="4.1.1.17" evidence="7"/>
<evidence type="ECO:0000256" key="2">
    <source>
        <dbReference type="ARBA" id="ARBA00008872"/>
    </source>
</evidence>